<feature type="domain" description="Methyltransferase" evidence="3">
    <location>
        <begin position="41"/>
        <end position="136"/>
    </location>
</feature>
<dbReference type="RefSeq" id="WP_190948008.1">
    <property type="nucleotide sequence ID" value="NZ_JACJTC010000001.1"/>
</dbReference>
<gene>
    <name evidence="4" type="ORF">H6G94_01330</name>
</gene>
<dbReference type="GO" id="GO:0008168">
    <property type="term" value="F:methyltransferase activity"/>
    <property type="evidence" value="ECO:0007669"/>
    <property type="project" value="UniProtKB-KW"/>
</dbReference>
<dbReference type="EMBL" id="JACJTC010000001">
    <property type="protein sequence ID" value="MBD2609926.1"/>
    <property type="molecule type" value="Genomic_DNA"/>
</dbReference>
<dbReference type="CDD" id="cd02440">
    <property type="entry name" value="AdoMet_MTases"/>
    <property type="match status" value="1"/>
</dbReference>
<dbReference type="Gene3D" id="3.40.50.150">
    <property type="entry name" value="Vaccinia Virus protein VP39"/>
    <property type="match status" value="1"/>
</dbReference>
<keyword evidence="2" id="KW-0808">Transferase</keyword>
<comment type="caution">
    <text evidence="4">The sequence shown here is derived from an EMBL/GenBank/DDBJ whole genome shotgun (WGS) entry which is preliminary data.</text>
</comment>
<evidence type="ECO:0000256" key="1">
    <source>
        <dbReference type="ARBA" id="ARBA00022603"/>
    </source>
</evidence>
<dbReference type="PANTHER" id="PTHR43861:SF1">
    <property type="entry name" value="TRANS-ACONITATE 2-METHYLTRANSFERASE"/>
    <property type="match status" value="1"/>
</dbReference>
<dbReference type="GO" id="GO:0032259">
    <property type="term" value="P:methylation"/>
    <property type="evidence" value="ECO:0007669"/>
    <property type="project" value="UniProtKB-KW"/>
</dbReference>
<keyword evidence="5" id="KW-1185">Reference proteome</keyword>
<protein>
    <submittedName>
        <fullName evidence="4">Class I SAM-dependent methyltransferase</fullName>
    </submittedName>
</protein>
<evidence type="ECO:0000313" key="4">
    <source>
        <dbReference type="EMBL" id="MBD2609926.1"/>
    </source>
</evidence>
<proteinExistence type="predicted"/>
<dbReference type="SUPFAM" id="SSF53335">
    <property type="entry name" value="S-adenosyl-L-methionine-dependent methyltransferases"/>
    <property type="match status" value="1"/>
</dbReference>
<accession>A0ABR8H273</accession>
<sequence>MTAYYDSIAEQYKKSKQLPFRLHIEAYTYFHLLGNLANKSILDLACGEGFYTRQFQLQGAAKVIGVEISEKMIELARREEATQPQGIEYILADVLELGKIGNFDLVAASFLLNYAQTREELLKMCHNIFINLKPGGRFVTMNNNASQPPTSYLATEKYGFIKSINSPLIEGTPITYTIYGNGQKFSFDNYYLSTETYEWAFRSAGFQQVNWQKPIVSPQGVEEFGQEFWQDFIDCVPIIGIECVKGNDGKK</sequence>
<evidence type="ECO:0000259" key="3">
    <source>
        <dbReference type="Pfam" id="PF13649"/>
    </source>
</evidence>
<evidence type="ECO:0000256" key="2">
    <source>
        <dbReference type="ARBA" id="ARBA00022679"/>
    </source>
</evidence>
<dbReference type="PANTHER" id="PTHR43861">
    <property type="entry name" value="TRANS-ACONITATE 2-METHYLTRANSFERASE-RELATED"/>
    <property type="match status" value="1"/>
</dbReference>
<keyword evidence="1 4" id="KW-0489">Methyltransferase</keyword>
<dbReference type="Pfam" id="PF13649">
    <property type="entry name" value="Methyltransf_25"/>
    <property type="match status" value="1"/>
</dbReference>
<evidence type="ECO:0000313" key="5">
    <source>
        <dbReference type="Proteomes" id="UP000606396"/>
    </source>
</evidence>
<name>A0ABR8H273_NOSPU</name>
<dbReference type="InterPro" id="IPR041698">
    <property type="entry name" value="Methyltransf_25"/>
</dbReference>
<organism evidence="4 5">
    <name type="scientific">Nostoc punctiforme FACHB-252</name>
    <dbReference type="NCBI Taxonomy" id="1357509"/>
    <lineage>
        <taxon>Bacteria</taxon>
        <taxon>Bacillati</taxon>
        <taxon>Cyanobacteriota</taxon>
        <taxon>Cyanophyceae</taxon>
        <taxon>Nostocales</taxon>
        <taxon>Nostocaceae</taxon>
        <taxon>Nostoc</taxon>
    </lineage>
</organism>
<dbReference type="InterPro" id="IPR029063">
    <property type="entry name" value="SAM-dependent_MTases_sf"/>
</dbReference>
<dbReference type="Proteomes" id="UP000606396">
    <property type="component" value="Unassembled WGS sequence"/>
</dbReference>
<reference evidence="4 5" key="1">
    <citation type="journal article" date="2020" name="ISME J.">
        <title>Comparative genomics reveals insights into cyanobacterial evolution and habitat adaptation.</title>
        <authorList>
            <person name="Chen M.Y."/>
            <person name="Teng W.K."/>
            <person name="Zhao L."/>
            <person name="Hu C.X."/>
            <person name="Zhou Y.K."/>
            <person name="Han B.P."/>
            <person name="Song L.R."/>
            <person name="Shu W.S."/>
        </authorList>
    </citation>
    <scope>NUCLEOTIDE SEQUENCE [LARGE SCALE GENOMIC DNA]</scope>
    <source>
        <strain evidence="4 5">FACHB-252</strain>
    </source>
</reference>